<dbReference type="InterPro" id="IPR024072">
    <property type="entry name" value="DHFR-like_dom_sf"/>
</dbReference>
<evidence type="ECO:0000313" key="6">
    <source>
        <dbReference type="Proteomes" id="UP001500843"/>
    </source>
</evidence>
<dbReference type="RefSeq" id="WP_253877183.1">
    <property type="nucleotide sequence ID" value="NZ_BAABHM010000002.1"/>
</dbReference>
<name>A0ABP8WEQ4_9MICO</name>
<evidence type="ECO:0000256" key="1">
    <source>
        <dbReference type="ARBA" id="ARBA00005104"/>
    </source>
</evidence>
<dbReference type="SUPFAM" id="SSF53597">
    <property type="entry name" value="Dihydrofolate reductase-like"/>
    <property type="match status" value="1"/>
</dbReference>
<evidence type="ECO:0000313" key="5">
    <source>
        <dbReference type="EMBL" id="GAA4687940.1"/>
    </source>
</evidence>
<dbReference type="Proteomes" id="UP001500843">
    <property type="component" value="Unassembled WGS sequence"/>
</dbReference>
<dbReference type="EMBL" id="BAABHM010000002">
    <property type="protein sequence ID" value="GAA4687940.1"/>
    <property type="molecule type" value="Genomic_DNA"/>
</dbReference>
<comment type="pathway">
    <text evidence="1">Cofactor biosynthesis; riboflavin biosynthesis.</text>
</comment>
<dbReference type="Pfam" id="PF01872">
    <property type="entry name" value="RibD_C"/>
    <property type="match status" value="1"/>
</dbReference>
<dbReference type="PANTHER" id="PTHR38011">
    <property type="entry name" value="DIHYDROFOLATE REDUCTASE FAMILY PROTEIN (AFU_ORTHOLOGUE AFUA_8G06820)"/>
    <property type="match status" value="1"/>
</dbReference>
<organism evidence="5 6">
    <name type="scientific">Promicromonospora umidemergens</name>
    <dbReference type="NCBI Taxonomy" id="629679"/>
    <lineage>
        <taxon>Bacteria</taxon>
        <taxon>Bacillati</taxon>
        <taxon>Actinomycetota</taxon>
        <taxon>Actinomycetes</taxon>
        <taxon>Micrococcales</taxon>
        <taxon>Promicromonosporaceae</taxon>
        <taxon>Promicromonospora</taxon>
    </lineage>
</organism>
<evidence type="ECO:0000259" key="4">
    <source>
        <dbReference type="Pfam" id="PF01872"/>
    </source>
</evidence>
<evidence type="ECO:0000256" key="2">
    <source>
        <dbReference type="ARBA" id="ARBA00022857"/>
    </source>
</evidence>
<keyword evidence="2" id="KW-0521">NADP</keyword>
<proteinExistence type="predicted"/>
<reference evidence="6" key="1">
    <citation type="journal article" date="2019" name="Int. J. Syst. Evol. Microbiol.">
        <title>The Global Catalogue of Microorganisms (GCM) 10K type strain sequencing project: providing services to taxonomists for standard genome sequencing and annotation.</title>
        <authorList>
            <consortium name="The Broad Institute Genomics Platform"/>
            <consortium name="The Broad Institute Genome Sequencing Center for Infectious Disease"/>
            <person name="Wu L."/>
            <person name="Ma J."/>
        </authorList>
    </citation>
    <scope>NUCLEOTIDE SEQUENCE [LARGE SCALE GENOMIC DNA]</scope>
    <source>
        <strain evidence="6">JCM 17975</strain>
    </source>
</reference>
<protein>
    <recommendedName>
        <fullName evidence="4">Bacterial bifunctional deaminase-reductase C-terminal domain-containing protein</fullName>
    </recommendedName>
</protein>
<dbReference type="PANTHER" id="PTHR38011:SF7">
    <property type="entry name" value="2,5-DIAMINO-6-RIBOSYLAMINO-4(3H)-PYRIMIDINONE 5'-PHOSPHATE REDUCTASE"/>
    <property type="match status" value="1"/>
</dbReference>
<dbReference type="InterPro" id="IPR050765">
    <property type="entry name" value="Riboflavin_Biosynth_HTPR"/>
</dbReference>
<dbReference type="Gene3D" id="3.40.430.10">
    <property type="entry name" value="Dihydrofolate Reductase, subunit A"/>
    <property type="match status" value="1"/>
</dbReference>
<comment type="caution">
    <text evidence="5">The sequence shown here is derived from an EMBL/GenBank/DDBJ whole genome shotgun (WGS) entry which is preliminary data.</text>
</comment>
<evidence type="ECO:0000256" key="3">
    <source>
        <dbReference type="ARBA" id="ARBA00023002"/>
    </source>
</evidence>
<feature type="domain" description="Bacterial bifunctional deaminase-reductase C-terminal" evidence="4">
    <location>
        <begin position="6"/>
        <end position="215"/>
    </location>
</feature>
<accession>A0ABP8WEQ4</accession>
<gene>
    <name evidence="5" type="ORF">GCM10023198_02880</name>
</gene>
<keyword evidence="6" id="KW-1185">Reference proteome</keyword>
<keyword evidence="3" id="KW-0560">Oxidoreductase</keyword>
<dbReference type="InterPro" id="IPR002734">
    <property type="entry name" value="RibDG_C"/>
</dbReference>
<sequence>MAERLPFVLLSVAVSLDGYIDDNHPERLRLSNLADFDRVDEERKGVDAILIGANTVRRDNPRLVVKSEERRAQRVAAGKPAYPIKVTITASGDLDPGSKFFGTVDAEKIVYTTDAAEATVKERLGNVATVVALGETVTPAAVLEDLAARGVERIMVEGGGHIHTVFLTADLVDELQIVFAPIFVGQNSAPRFVHDGVFPQDFRNRMNLIETRAVGDCALLRYRPIR</sequence>